<evidence type="ECO:0000256" key="3">
    <source>
        <dbReference type="ARBA" id="ARBA00022448"/>
    </source>
</evidence>
<proteinExistence type="inferred from homology"/>
<comment type="caution">
    <text evidence="14">The sequence shown here is derived from an EMBL/GenBank/DDBJ whole genome shotgun (WGS) entry which is preliminary data.</text>
</comment>
<protein>
    <submittedName>
        <fullName evidence="14">Magnesium transporter</fullName>
    </submittedName>
</protein>
<comment type="function">
    <text evidence="11">Mediates influx of magnesium ions. Alternates between open and closed states. Activated by low cytoplasmic Mg(2+) levels. Inactive when cytoplasmic Mg(2+) levels are high.</text>
</comment>
<feature type="transmembrane region" description="Helical" evidence="13">
    <location>
        <begin position="354"/>
        <end position="374"/>
    </location>
</feature>
<dbReference type="EMBL" id="VFPS01000001">
    <property type="protein sequence ID" value="TQN00361.1"/>
    <property type="molecule type" value="Genomic_DNA"/>
</dbReference>
<sequence length="380" mass="42684">MLSCIERSERITDMGNPPRDESAARRSNVFRRRPAVGSAPDAPATRRTRYVERGHLVRAPRETSVADAEAFVEGAQGRTALLLYPRPSPEDVDELAAAWHLHPLLVEDLHHAGQRPKLERYGDTLFLVVRSAWYVDAAEDVDFAEFHILVRPHAVAVFCQDGRWIDGHDADDASGAADRGDQTLLDDEQLLDHGPEAIVYRLLDAIVDGYVPVLRGLEIDKEQIERQVFSGDAGVTERIYRLSQEVIDLRQATAGLTEVLRLLRQGFERYGIPAPLQTYLQDVADHLSRVDTQVVELRESLTQILTVNGTLVAQRQNEDMKKISGWAAILFAPTLIGAIYGMNFENMPELSWTFGYPLAIGAMVAFALVLYLIFKRQKWM</sequence>
<dbReference type="GO" id="GO:0015087">
    <property type="term" value="F:cobalt ion transmembrane transporter activity"/>
    <property type="evidence" value="ECO:0007669"/>
    <property type="project" value="TreeGrafter"/>
</dbReference>
<evidence type="ECO:0000256" key="11">
    <source>
        <dbReference type="ARBA" id="ARBA00045497"/>
    </source>
</evidence>
<dbReference type="GO" id="GO:0005886">
    <property type="term" value="C:plasma membrane"/>
    <property type="evidence" value="ECO:0007669"/>
    <property type="project" value="UniProtKB-SubCell"/>
</dbReference>
<dbReference type="Gene3D" id="3.30.460.20">
    <property type="entry name" value="CorA soluble domain-like"/>
    <property type="match status" value="1"/>
</dbReference>
<evidence type="ECO:0000313" key="14">
    <source>
        <dbReference type="EMBL" id="TQN00361.1"/>
    </source>
</evidence>
<feature type="transmembrane region" description="Helical" evidence="13">
    <location>
        <begin position="323"/>
        <end position="342"/>
    </location>
</feature>
<evidence type="ECO:0000256" key="5">
    <source>
        <dbReference type="ARBA" id="ARBA00022692"/>
    </source>
</evidence>
<dbReference type="Pfam" id="PF01544">
    <property type="entry name" value="CorA"/>
    <property type="match status" value="1"/>
</dbReference>
<dbReference type="PANTHER" id="PTHR46494:SF1">
    <property type="entry name" value="CORA FAMILY METAL ION TRANSPORTER (EUROFUNG)"/>
    <property type="match status" value="1"/>
</dbReference>
<dbReference type="AlphaFoldDB" id="A0A4Y3ULD5"/>
<comment type="subcellular location">
    <subcellularLocation>
        <location evidence="1">Cell membrane</location>
        <topology evidence="1">Multi-pass membrane protein</topology>
    </subcellularLocation>
</comment>
<dbReference type="SUPFAM" id="SSF143865">
    <property type="entry name" value="CorA soluble domain-like"/>
    <property type="match status" value="1"/>
</dbReference>
<keyword evidence="3" id="KW-0813">Transport</keyword>
<evidence type="ECO:0000256" key="7">
    <source>
        <dbReference type="ARBA" id="ARBA00022989"/>
    </source>
</evidence>
<dbReference type="InterPro" id="IPR045861">
    <property type="entry name" value="CorA_cytoplasmic_dom"/>
</dbReference>
<dbReference type="GO" id="GO:0000287">
    <property type="term" value="F:magnesium ion binding"/>
    <property type="evidence" value="ECO:0007669"/>
    <property type="project" value="TreeGrafter"/>
</dbReference>
<dbReference type="FunFam" id="1.20.58.340:FF:000004">
    <property type="entry name" value="Magnesium transport protein CorA"/>
    <property type="match status" value="1"/>
</dbReference>
<keyword evidence="7 13" id="KW-1133">Transmembrane helix</keyword>
<keyword evidence="6" id="KW-0460">Magnesium</keyword>
<accession>A0A4Y3ULD5</accession>
<dbReference type="Proteomes" id="UP000319804">
    <property type="component" value="Unassembled WGS sequence"/>
</dbReference>
<keyword evidence="8" id="KW-0406">Ion transport</keyword>
<organism evidence="14 15">
    <name type="scientific">Microbacterium lacticum</name>
    <dbReference type="NCBI Taxonomy" id="33885"/>
    <lineage>
        <taxon>Bacteria</taxon>
        <taxon>Bacillati</taxon>
        <taxon>Actinomycetota</taxon>
        <taxon>Actinomycetes</taxon>
        <taxon>Micrococcales</taxon>
        <taxon>Microbacteriaceae</taxon>
        <taxon>Microbacterium</taxon>
    </lineage>
</organism>
<dbReference type="GO" id="GO:0015095">
    <property type="term" value="F:magnesium ion transmembrane transporter activity"/>
    <property type="evidence" value="ECO:0007669"/>
    <property type="project" value="TreeGrafter"/>
</dbReference>
<evidence type="ECO:0000313" key="15">
    <source>
        <dbReference type="Proteomes" id="UP000319804"/>
    </source>
</evidence>
<name>A0A4Y3ULD5_9MICO</name>
<keyword evidence="5 13" id="KW-0812">Transmembrane</keyword>
<evidence type="ECO:0000256" key="9">
    <source>
        <dbReference type="ARBA" id="ARBA00023136"/>
    </source>
</evidence>
<feature type="compositionally biased region" description="Basic and acidic residues" evidence="12">
    <location>
        <begin position="7"/>
        <end position="24"/>
    </location>
</feature>
<keyword evidence="4" id="KW-1003">Cell membrane</keyword>
<gene>
    <name evidence="14" type="ORF">FHX68_0445</name>
</gene>
<dbReference type="InterPro" id="IPR045863">
    <property type="entry name" value="CorA_TM1_TM2"/>
</dbReference>
<dbReference type="PANTHER" id="PTHR46494">
    <property type="entry name" value="CORA FAMILY METAL ION TRANSPORTER (EUROFUNG)"/>
    <property type="match status" value="1"/>
</dbReference>
<dbReference type="SUPFAM" id="SSF144083">
    <property type="entry name" value="Magnesium transport protein CorA, transmembrane region"/>
    <property type="match status" value="1"/>
</dbReference>
<evidence type="ECO:0000256" key="6">
    <source>
        <dbReference type="ARBA" id="ARBA00022842"/>
    </source>
</evidence>
<evidence type="ECO:0000256" key="13">
    <source>
        <dbReference type="SAM" id="Phobius"/>
    </source>
</evidence>
<evidence type="ECO:0000256" key="2">
    <source>
        <dbReference type="ARBA" id="ARBA00009765"/>
    </source>
</evidence>
<comment type="catalytic activity">
    <reaction evidence="10">
        <text>Mg(2+)(in) = Mg(2+)(out)</text>
        <dbReference type="Rhea" id="RHEA:29827"/>
        <dbReference type="ChEBI" id="CHEBI:18420"/>
    </reaction>
</comment>
<dbReference type="GO" id="GO:0050897">
    <property type="term" value="F:cobalt ion binding"/>
    <property type="evidence" value="ECO:0007669"/>
    <property type="project" value="TreeGrafter"/>
</dbReference>
<keyword evidence="9 13" id="KW-0472">Membrane</keyword>
<evidence type="ECO:0000256" key="12">
    <source>
        <dbReference type="SAM" id="MobiDB-lite"/>
    </source>
</evidence>
<comment type="similarity">
    <text evidence="2">Belongs to the CorA metal ion transporter (MIT) (TC 1.A.35) family.</text>
</comment>
<evidence type="ECO:0000256" key="4">
    <source>
        <dbReference type="ARBA" id="ARBA00022475"/>
    </source>
</evidence>
<evidence type="ECO:0000256" key="8">
    <source>
        <dbReference type="ARBA" id="ARBA00023065"/>
    </source>
</evidence>
<reference evidence="14 15" key="1">
    <citation type="submission" date="2019-06" db="EMBL/GenBank/DDBJ databases">
        <title>Sequencing the genomes of 1000 actinobacteria strains.</title>
        <authorList>
            <person name="Klenk H.-P."/>
        </authorList>
    </citation>
    <scope>NUCLEOTIDE SEQUENCE [LARGE SCALE GENOMIC DNA]</scope>
    <source>
        <strain evidence="14 15">DSM 20427</strain>
    </source>
</reference>
<keyword evidence="15" id="KW-1185">Reference proteome</keyword>
<dbReference type="Gene3D" id="1.20.58.340">
    <property type="entry name" value="Magnesium transport protein CorA, transmembrane region"/>
    <property type="match status" value="2"/>
</dbReference>
<dbReference type="CDD" id="cd12830">
    <property type="entry name" value="MtCorA-like"/>
    <property type="match status" value="1"/>
</dbReference>
<evidence type="ECO:0000256" key="1">
    <source>
        <dbReference type="ARBA" id="ARBA00004651"/>
    </source>
</evidence>
<feature type="region of interest" description="Disordered" evidence="12">
    <location>
        <begin position="7"/>
        <end position="44"/>
    </location>
</feature>
<dbReference type="InterPro" id="IPR002523">
    <property type="entry name" value="MgTranspt_CorA/ZnTranspt_ZntB"/>
</dbReference>
<evidence type="ECO:0000256" key="10">
    <source>
        <dbReference type="ARBA" id="ARBA00034269"/>
    </source>
</evidence>